<evidence type="ECO:0000256" key="1">
    <source>
        <dbReference type="SAM" id="MobiDB-lite"/>
    </source>
</evidence>
<feature type="compositionally biased region" description="Polar residues" evidence="1">
    <location>
        <begin position="359"/>
        <end position="376"/>
    </location>
</feature>
<feature type="compositionally biased region" description="Basic residues" evidence="1">
    <location>
        <begin position="55"/>
        <end position="64"/>
    </location>
</feature>
<feature type="region of interest" description="Disordered" evidence="1">
    <location>
        <begin position="143"/>
        <end position="184"/>
    </location>
</feature>
<feature type="compositionally biased region" description="Polar residues" evidence="1">
    <location>
        <begin position="88"/>
        <end position="107"/>
    </location>
</feature>
<evidence type="ECO:0000313" key="3">
    <source>
        <dbReference type="Proteomes" id="UP000078512"/>
    </source>
</evidence>
<dbReference type="EMBL" id="KV442020">
    <property type="protein sequence ID" value="OAQ33641.1"/>
    <property type="molecule type" value="Genomic_DNA"/>
</dbReference>
<protein>
    <submittedName>
        <fullName evidence="2">Uncharacterized protein</fullName>
    </submittedName>
</protein>
<proteinExistence type="predicted"/>
<reference evidence="2 3" key="1">
    <citation type="submission" date="2016-05" db="EMBL/GenBank/DDBJ databases">
        <title>Genome sequencing reveals origins of a unique bacterial endosymbiosis in the earliest lineages of terrestrial Fungi.</title>
        <authorList>
            <consortium name="DOE Joint Genome Institute"/>
            <person name="Uehling J."/>
            <person name="Gryganskyi A."/>
            <person name="Hameed K."/>
            <person name="Tschaplinski T."/>
            <person name="Misztal P."/>
            <person name="Wu S."/>
            <person name="Desiro A."/>
            <person name="Vande Pol N."/>
            <person name="Du Z.-Y."/>
            <person name="Zienkiewicz A."/>
            <person name="Zienkiewicz K."/>
            <person name="Morin E."/>
            <person name="Tisserant E."/>
            <person name="Splivallo R."/>
            <person name="Hainaut M."/>
            <person name="Henrissat B."/>
            <person name="Ohm R."/>
            <person name="Kuo A."/>
            <person name="Yan J."/>
            <person name="Lipzen A."/>
            <person name="Nolan M."/>
            <person name="Labutti K."/>
            <person name="Barry K."/>
            <person name="Goldstein A."/>
            <person name="Labbe J."/>
            <person name="Schadt C."/>
            <person name="Tuskan G."/>
            <person name="Grigoriev I."/>
            <person name="Martin F."/>
            <person name="Vilgalys R."/>
            <person name="Bonito G."/>
        </authorList>
    </citation>
    <scope>NUCLEOTIDE SEQUENCE [LARGE SCALE GENOMIC DNA]</scope>
    <source>
        <strain evidence="2 3">AG-77</strain>
    </source>
</reference>
<sequence>METIVVINDRPMGLVQEQQQHSGGVYVEHDSVLRANLFANQGRGSFESYQSHSQSHSHHHQHQHKRDDAETEKGRRSLGHVAEENRFPHSSQGTDNAVLSYDSSKGSGHQKGASFSHEHTSPPILTRFPSTASLTPLPAVFSTEQHHQQQYSPSCHHDNNKNHPPSSNSSSSSRHRPSSKHYQQHYQEYPAHPVATILSMSDSTPAVRARMSQERVMLPPNASDLSEVPADAFAEGEVLEIEMSDCDVWDHYSSNSYSSDHIRQARARCSSSTLFDEARPPSGQGSYHSKHDGSDSLKSSPVLIHSKATLQHQQPLHYEQAQQPPKKQAIVFLDQSSHPHHHQQQHYDQSYTTDKKGSIHTQDTASTNSCGDSPSWTMGVRLKIEPSTPVRPASGHHHLNTSHQHSQQQSTKGSSPLTAPSTPLTPTPTELDKPTKNLMIFNKIPRQWPASQETLHHHYVSKANKKAPP</sequence>
<feature type="non-terminal residue" evidence="2">
    <location>
        <position position="469"/>
    </location>
</feature>
<feature type="compositionally biased region" description="Low complexity" evidence="1">
    <location>
        <begin position="401"/>
        <end position="429"/>
    </location>
</feature>
<name>A0A197KAC5_9FUNG</name>
<feature type="compositionally biased region" description="Basic and acidic residues" evidence="1">
    <location>
        <begin position="65"/>
        <end position="87"/>
    </location>
</feature>
<accession>A0A197KAC5</accession>
<feature type="region of interest" description="Disordered" evidence="1">
    <location>
        <begin position="273"/>
        <end position="299"/>
    </location>
</feature>
<organism evidence="2 3">
    <name type="scientific">Linnemannia elongata AG-77</name>
    <dbReference type="NCBI Taxonomy" id="1314771"/>
    <lineage>
        <taxon>Eukaryota</taxon>
        <taxon>Fungi</taxon>
        <taxon>Fungi incertae sedis</taxon>
        <taxon>Mucoromycota</taxon>
        <taxon>Mortierellomycotina</taxon>
        <taxon>Mortierellomycetes</taxon>
        <taxon>Mortierellales</taxon>
        <taxon>Mortierellaceae</taxon>
        <taxon>Linnemannia</taxon>
    </lineage>
</organism>
<evidence type="ECO:0000313" key="2">
    <source>
        <dbReference type="EMBL" id="OAQ33641.1"/>
    </source>
</evidence>
<feature type="region of interest" description="Disordered" evidence="1">
    <location>
        <begin position="46"/>
        <end position="131"/>
    </location>
</feature>
<feature type="compositionally biased region" description="Basic residues" evidence="1">
    <location>
        <begin position="173"/>
        <end position="183"/>
    </location>
</feature>
<gene>
    <name evidence="2" type="ORF">K457DRAFT_14859</name>
</gene>
<feature type="compositionally biased region" description="Low complexity" evidence="1">
    <location>
        <begin position="162"/>
        <end position="172"/>
    </location>
</feature>
<keyword evidence="3" id="KW-1185">Reference proteome</keyword>
<dbReference type="OrthoDB" id="2446198at2759"/>
<dbReference type="AlphaFoldDB" id="A0A197KAC5"/>
<feature type="region of interest" description="Disordered" evidence="1">
    <location>
        <begin position="336"/>
        <end position="434"/>
    </location>
</feature>
<dbReference type="Proteomes" id="UP000078512">
    <property type="component" value="Unassembled WGS sequence"/>
</dbReference>